<sequence length="86" mass="10067">MSTDIISHHVLRIVHHKHPIHQHAAPLVGFVLAFVHNWFLLLETRCKCYEKHYSVMFLVVLVGRYVNIWRLGSMSCVVLMYRTGPL</sequence>
<keyword evidence="1" id="KW-0812">Transmembrane</keyword>
<keyword evidence="1" id="KW-1133">Transmembrane helix</keyword>
<proteinExistence type="predicted"/>
<reference evidence="2" key="1">
    <citation type="journal article" date="2023" name="Mol. Biol. Evol.">
        <title>Third-Generation Sequencing Reveals the Adaptive Role of the Epigenome in Three Deep-Sea Polychaetes.</title>
        <authorList>
            <person name="Perez M."/>
            <person name="Aroh O."/>
            <person name="Sun Y."/>
            <person name="Lan Y."/>
            <person name="Juniper S.K."/>
            <person name="Young C.R."/>
            <person name="Angers B."/>
            <person name="Qian P.Y."/>
        </authorList>
    </citation>
    <scope>NUCLEOTIDE SEQUENCE</scope>
    <source>
        <strain evidence="2">R07B-5</strain>
    </source>
</reference>
<dbReference type="Proteomes" id="UP001209878">
    <property type="component" value="Unassembled WGS sequence"/>
</dbReference>
<organism evidence="2 3">
    <name type="scientific">Ridgeia piscesae</name>
    <name type="common">Tubeworm</name>
    <dbReference type="NCBI Taxonomy" id="27915"/>
    <lineage>
        <taxon>Eukaryota</taxon>
        <taxon>Metazoa</taxon>
        <taxon>Spiralia</taxon>
        <taxon>Lophotrochozoa</taxon>
        <taxon>Annelida</taxon>
        <taxon>Polychaeta</taxon>
        <taxon>Sedentaria</taxon>
        <taxon>Canalipalpata</taxon>
        <taxon>Sabellida</taxon>
        <taxon>Siboglinidae</taxon>
        <taxon>Ridgeia</taxon>
    </lineage>
</organism>
<name>A0AAD9KF24_RIDPI</name>
<evidence type="ECO:0000313" key="2">
    <source>
        <dbReference type="EMBL" id="KAK2170031.1"/>
    </source>
</evidence>
<feature type="transmembrane region" description="Helical" evidence="1">
    <location>
        <begin position="20"/>
        <end position="41"/>
    </location>
</feature>
<comment type="caution">
    <text evidence="2">The sequence shown here is derived from an EMBL/GenBank/DDBJ whole genome shotgun (WGS) entry which is preliminary data.</text>
</comment>
<evidence type="ECO:0000313" key="3">
    <source>
        <dbReference type="Proteomes" id="UP001209878"/>
    </source>
</evidence>
<accession>A0AAD9KF24</accession>
<keyword evidence="3" id="KW-1185">Reference proteome</keyword>
<gene>
    <name evidence="2" type="ORF">NP493_1167g00026</name>
</gene>
<keyword evidence="1" id="KW-0472">Membrane</keyword>
<dbReference type="AlphaFoldDB" id="A0AAD9KF24"/>
<dbReference type="EMBL" id="JAODUO010001165">
    <property type="protein sequence ID" value="KAK2170031.1"/>
    <property type="molecule type" value="Genomic_DNA"/>
</dbReference>
<evidence type="ECO:0000256" key="1">
    <source>
        <dbReference type="SAM" id="Phobius"/>
    </source>
</evidence>
<protein>
    <submittedName>
        <fullName evidence="2">Uncharacterized protein</fullName>
    </submittedName>
</protein>
<feature type="transmembrane region" description="Helical" evidence="1">
    <location>
        <begin position="53"/>
        <end position="81"/>
    </location>
</feature>